<evidence type="ECO:0000256" key="7">
    <source>
        <dbReference type="SAM" id="Phobius"/>
    </source>
</evidence>
<keyword evidence="10" id="KW-1185">Reference proteome</keyword>
<evidence type="ECO:0000256" key="4">
    <source>
        <dbReference type="ARBA" id="ARBA00022692"/>
    </source>
</evidence>
<dbReference type="STRING" id="1791.GCA_001049355_01344"/>
<dbReference type="PANTHER" id="PTHR30506">
    <property type="entry name" value="INNER MEMBRANE PROTEIN"/>
    <property type="match status" value="1"/>
</dbReference>
<reference evidence="9 10" key="1">
    <citation type="submission" date="2018-12" db="EMBL/GenBank/DDBJ databases">
        <authorList>
            <consortium name="Pathogen Informatics"/>
        </authorList>
    </citation>
    <scope>NUCLEOTIDE SEQUENCE [LARGE SCALE GENOMIC DNA]</scope>
    <source>
        <strain evidence="9 10">NCTC10437</strain>
    </source>
</reference>
<gene>
    <name evidence="9" type="primary">yicG</name>
    <name evidence="9" type="ORF">NCTC10437_03207</name>
</gene>
<dbReference type="GO" id="GO:0005886">
    <property type="term" value="C:plasma membrane"/>
    <property type="evidence" value="ECO:0007669"/>
    <property type="project" value="UniProtKB-SubCell"/>
</dbReference>
<dbReference type="InterPro" id="IPR005115">
    <property type="entry name" value="Gly_transporter"/>
</dbReference>
<proteinExistence type="inferred from homology"/>
<evidence type="ECO:0000256" key="3">
    <source>
        <dbReference type="ARBA" id="ARBA00022475"/>
    </source>
</evidence>
<keyword evidence="3" id="KW-1003">Cell membrane</keyword>
<feature type="transmembrane region" description="Helical" evidence="7">
    <location>
        <begin position="30"/>
        <end position="50"/>
    </location>
</feature>
<dbReference type="AlphaFoldDB" id="A0A448ITS0"/>
<organism evidence="9 10">
    <name type="scientific">Mycolicibacterium aurum</name>
    <name type="common">Mycobacterium aurum</name>
    <dbReference type="NCBI Taxonomy" id="1791"/>
    <lineage>
        <taxon>Bacteria</taxon>
        <taxon>Bacillati</taxon>
        <taxon>Actinomycetota</taxon>
        <taxon>Actinomycetes</taxon>
        <taxon>Mycobacteriales</taxon>
        <taxon>Mycobacteriaceae</taxon>
        <taxon>Mycolicibacterium</taxon>
    </lineage>
</organism>
<keyword evidence="6 7" id="KW-0472">Membrane</keyword>
<dbReference type="EMBL" id="LR134356">
    <property type="protein sequence ID" value="VEG55836.1"/>
    <property type="molecule type" value="Genomic_DNA"/>
</dbReference>
<dbReference type="OrthoDB" id="9791874at2"/>
<dbReference type="RefSeq" id="WP_048631241.1">
    <property type="nucleotide sequence ID" value="NZ_CVQQ01000002.1"/>
</dbReference>
<feature type="transmembrane region" description="Helical" evidence="7">
    <location>
        <begin position="90"/>
        <end position="109"/>
    </location>
</feature>
<keyword evidence="4 7" id="KW-0812">Transmembrane</keyword>
<dbReference type="Pfam" id="PF03458">
    <property type="entry name" value="Gly_transporter"/>
    <property type="match status" value="2"/>
</dbReference>
<dbReference type="Proteomes" id="UP000279306">
    <property type="component" value="Chromosome"/>
</dbReference>
<dbReference type="PANTHER" id="PTHR30506:SF3">
    <property type="entry name" value="UPF0126 INNER MEMBRANE PROTEIN YADS-RELATED"/>
    <property type="match status" value="1"/>
</dbReference>
<evidence type="ECO:0000256" key="2">
    <source>
        <dbReference type="ARBA" id="ARBA00008193"/>
    </source>
</evidence>
<evidence type="ECO:0000256" key="5">
    <source>
        <dbReference type="ARBA" id="ARBA00022989"/>
    </source>
</evidence>
<evidence type="ECO:0000313" key="10">
    <source>
        <dbReference type="Proteomes" id="UP000279306"/>
    </source>
</evidence>
<sequence length="214" mass="22574">MIQHLVDYVAIAVLAASGAVVGVRKGFDLFGIATLAVLTGVGGGVLRDLLLDLDPPASLQHWQEITICLAMSLLTTVFTKAVIRLNKLVLVLDAVGMWFFATSGAAISIDHGASWFAAVVLGVLSAVAGSVMRDVVAREVPLVMGPDDMYAAPAVLGSVIYVAIDQFGPQTLGVVAGSLVATLLRLAAITFHWRLPTAPRELINHVREHAQSLK</sequence>
<comment type="similarity">
    <text evidence="2">Belongs to the UPF0126 family.</text>
</comment>
<evidence type="ECO:0000259" key="8">
    <source>
        <dbReference type="Pfam" id="PF03458"/>
    </source>
</evidence>
<keyword evidence="5 7" id="KW-1133">Transmembrane helix</keyword>
<dbReference type="KEGG" id="mauu:NCTC10437_03207"/>
<evidence type="ECO:0000256" key="6">
    <source>
        <dbReference type="ARBA" id="ARBA00023136"/>
    </source>
</evidence>
<feature type="transmembrane region" description="Helical" evidence="7">
    <location>
        <begin position="6"/>
        <end position="23"/>
    </location>
</feature>
<feature type="domain" description="Glycine transporter" evidence="8">
    <location>
        <begin position="5"/>
        <end position="79"/>
    </location>
</feature>
<feature type="transmembrane region" description="Helical" evidence="7">
    <location>
        <begin position="115"/>
        <end position="136"/>
    </location>
</feature>
<comment type="subcellular location">
    <subcellularLocation>
        <location evidence="1">Cell membrane</location>
        <topology evidence="1">Multi-pass membrane protein</topology>
    </subcellularLocation>
</comment>
<feature type="domain" description="Glycine transporter" evidence="8">
    <location>
        <begin position="91"/>
        <end position="164"/>
    </location>
</feature>
<accession>A0A448ITS0</accession>
<feature type="transmembrane region" description="Helical" evidence="7">
    <location>
        <begin position="62"/>
        <end position="83"/>
    </location>
</feature>
<protein>
    <submittedName>
        <fullName evidence="9">Predicted membrane protein</fullName>
    </submittedName>
</protein>
<evidence type="ECO:0000256" key="1">
    <source>
        <dbReference type="ARBA" id="ARBA00004651"/>
    </source>
</evidence>
<evidence type="ECO:0000313" key="9">
    <source>
        <dbReference type="EMBL" id="VEG55836.1"/>
    </source>
</evidence>
<name>A0A448ITS0_MYCAU</name>